<reference evidence="2 3" key="1">
    <citation type="submission" date="2020-01" db="EMBL/GenBank/DDBJ databases">
        <authorList>
            <consortium name="DOE Joint Genome Institute"/>
            <person name="Haridas S."/>
            <person name="Albert R."/>
            <person name="Binder M."/>
            <person name="Bloem J."/>
            <person name="Labutti K."/>
            <person name="Salamov A."/>
            <person name="Andreopoulos B."/>
            <person name="Baker S.E."/>
            <person name="Barry K."/>
            <person name="Bills G."/>
            <person name="Bluhm B.H."/>
            <person name="Cannon C."/>
            <person name="Castanera R."/>
            <person name="Culley D.E."/>
            <person name="Daum C."/>
            <person name="Ezra D."/>
            <person name="Gonzalez J.B."/>
            <person name="Henrissat B."/>
            <person name="Kuo A."/>
            <person name="Liang C."/>
            <person name="Lipzen A."/>
            <person name="Lutzoni F."/>
            <person name="Magnuson J."/>
            <person name="Mondo S."/>
            <person name="Nolan M."/>
            <person name="Ohm R."/>
            <person name="Pangilinan J."/>
            <person name="Park H.-J.H."/>
            <person name="Ramirez L."/>
            <person name="Alfaro M."/>
            <person name="Sun H."/>
            <person name="Tritt A."/>
            <person name="Yoshinaga Y."/>
            <person name="Zwiers L.-H.L."/>
            <person name="Turgeon B.G."/>
            <person name="Goodwin S.B."/>
            <person name="Spatafora J.W."/>
            <person name="Crous P.W."/>
            <person name="Grigoriev I.V."/>
        </authorList>
    </citation>
    <scope>NUCLEOTIDE SEQUENCE [LARGE SCALE GENOMIC DNA]</scope>
    <source>
        <strain evidence="2 3">CBS 611.86</strain>
    </source>
</reference>
<accession>A0A7C8MLI3</accession>
<evidence type="ECO:0000256" key="1">
    <source>
        <dbReference type="SAM" id="MobiDB-lite"/>
    </source>
</evidence>
<name>A0A7C8MLI3_9PLEO</name>
<dbReference type="Pfam" id="PF14441">
    <property type="entry name" value="OTT_1508_deam"/>
    <property type="match status" value="1"/>
</dbReference>
<proteinExistence type="predicted"/>
<dbReference type="Proteomes" id="UP000481861">
    <property type="component" value="Unassembled WGS sequence"/>
</dbReference>
<dbReference type="OrthoDB" id="3795530at2759"/>
<evidence type="ECO:0000313" key="2">
    <source>
        <dbReference type="EMBL" id="KAF2869865.1"/>
    </source>
</evidence>
<gene>
    <name evidence="2" type="ORF">BDV95DRAFT_89616</name>
</gene>
<comment type="caution">
    <text evidence="2">The sequence shown here is derived from an EMBL/GenBank/DDBJ whole genome shotgun (WGS) entry which is preliminary data.</text>
</comment>
<sequence length="622" mass="69602">MHIFIALPTSTHNDSITTTPPYHDQPAMLSPNTAKLGHSIWDGLSRKVFERDLDALSSTNHVPVSQTLQSNEWPTDRGQEIFPFEVEKQLCDDIAFIAAYDYGVEYVSAVTVEPGESGGIVVRLAANQGVSTRVIDALQEVFSLLKTCARKEISLGPCAEQIFDIVVKLNRNKVLGRLASSHFRPRKHIKGPPREPLPARLSRLMVPFTKKSTSENENFLHQLDALHAAFLAVEATSGSLPALKSAVKCVFHLTDNGFSLPKILAETGLPPANIHSRDISEINKIANYWRICTDLAHLSRSYRARFSTCRLQPIEHYAPSGNKLKRYVHAEIQILIFYEINKSQSLWPRAIGASKEACFLCNSLIRTHGSFHLSKAHRRVFPQWTVPDLDFYNAITLETLRKALVGVHKDVRTELKRARNSSSFLHPLQSSVNLWRTCLPTPSLTTVDSVDTVKGGVVTDAGQLRIEGQKEGDFTQQESRGFPESSRSRFNSTNTVTPDFPQSRAISSLLQAANTEAPLTATPSPYQYTRLDWLGVYVHPDTSLHDDRSALRTDISLKSGRRARALEADVSHLFEIENLIPGEDVIISRPMRSSRSDIRAEEMDIMLTDRGSNPIVMSCRWY</sequence>
<protein>
    <submittedName>
        <fullName evidence="2">Uncharacterized protein</fullName>
    </submittedName>
</protein>
<organism evidence="2 3">
    <name type="scientific">Massariosphaeria phaeospora</name>
    <dbReference type="NCBI Taxonomy" id="100035"/>
    <lineage>
        <taxon>Eukaryota</taxon>
        <taxon>Fungi</taxon>
        <taxon>Dikarya</taxon>
        <taxon>Ascomycota</taxon>
        <taxon>Pezizomycotina</taxon>
        <taxon>Dothideomycetes</taxon>
        <taxon>Pleosporomycetidae</taxon>
        <taxon>Pleosporales</taxon>
        <taxon>Pleosporales incertae sedis</taxon>
        <taxon>Massariosphaeria</taxon>
    </lineage>
</organism>
<keyword evidence="3" id="KW-1185">Reference proteome</keyword>
<dbReference type="AlphaFoldDB" id="A0A7C8MLI3"/>
<feature type="compositionally biased region" description="Polar residues" evidence="1">
    <location>
        <begin position="488"/>
        <end position="497"/>
    </location>
</feature>
<evidence type="ECO:0000313" key="3">
    <source>
        <dbReference type="Proteomes" id="UP000481861"/>
    </source>
</evidence>
<feature type="region of interest" description="Disordered" evidence="1">
    <location>
        <begin position="470"/>
        <end position="498"/>
    </location>
</feature>
<dbReference type="EMBL" id="JAADJZ010000015">
    <property type="protein sequence ID" value="KAF2869865.1"/>
    <property type="molecule type" value="Genomic_DNA"/>
</dbReference>
<dbReference type="InterPro" id="IPR027796">
    <property type="entry name" value="OTT_1508_deam-like"/>
</dbReference>